<name>A0A4Y2PHU1_ARAVE</name>
<evidence type="ECO:0000313" key="2">
    <source>
        <dbReference type="EMBL" id="GBN50679.1"/>
    </source>
</evidence>
<sequence>MPKDRSPYHRSTQPQECPVIYPCLVGHSEATAETARLTLTVSSPISGSPPPASSAPTVGRESRTSSSSDPTISVHEFSQDLCLRRPARQSPVCCRQHLCCVRSSH</sequence>
<dbReference type="EMBL" id="BGPR01011315">
    <property type="protein sequence ID" value="GBN50679.1"/>
    <property type="molecule type" value="Genomic_DNA"/>
</dbReference>
<evidence type="ECO:0000256" key="1">
    <source>
        <dbReference type="SAM" id="MobiDB-lite"/>
    </source>
</evidence>
<protein>
    <submittedName>
        <fullName evidence="2">Uncharacterized protein</fullName>
    </submittedName>
</protein>
<gene>
    <name evidence="2" type="ORF">AVEN_55667_1</name>
</gene>
<feature type="region of interest" description="Disordered" evidence="1">
    <location>
        <begin position="40"/>
        <end position="72"/>
    </location>
</feature>
<evidence type="ECO:0000313" key="3">
    <source>
        <dbReference type="Proteomes" id="UP000499080"/>
    </source>
</evidence>
<proteinExistence type="predicted"/>
<organism evidence="2 3">
    <name type="scientific">Araneus ventricosus</name>
    <name type="common">Orbweaver spider</name>
    <name type="synonym">Epeira ventricosa</name>
    <dbReference type="NCBI Taxonomy" id="182803"/>
    <lineage>
        <taxon>Eukaryota</taxon>
        <taxon>Metazoa</taxon>
        <taxon>Ecdysozoa</taxon>
        <taxon>Arthropoda</taxon>
        <taxon>Chelicerata</taxon>
        <taxon>Arachnida</taxon>
        <taxon>Araneae</taxon>
        <taxon>Araneomorphae</taxon>
        <taxon>Entelegynae</taxon>
        <taxon>Araneoidea</taxon>
        <taxon>Araneidae</taxon>
        <taxon>Araneus</taxon>
    </lineage>
</organism>
<comment type="caution">
    <text evidence="2">The sequence shown here is derived from an EMBL/GenBank/DDBJ whole genome shotgun (WGS) entry which is preliminary data.</text>
</comment>
<dbReference type="AlphaFoldDB" id="A0A4Y2PHU1"/>
<dbReference type="Proteomes" id="UP000499080">
    <property type="component" value="Unassembled WGS sequence"/>
</dbReference>
<accession>A0A4Y2PHU1</accession>
<keyword evidence="3" id="KW-1185">Reference proteome</keyword>
<reference evidence="2 3" key="1">
    <citation type="journal article" date="2019" name="Sci. Rep.">
        <title>Orb-weaving spider Araneus ventricosus genome elucidates the spidroin gene catalogue.</title>
        <authorList>
            <person name="Kono N."/>
            <person name="Nakamura H."/>
            <person name="Ohtoshi R."/>
            <person name="Moran D.A.P."/>
            <person name="Shinohara A."/>
            <person name="Yoshida Y."/>
            <person name="Fujiwara M."/>
            <person name="Mori M."/>
            <person name="Tomita M."/>
            <person name="Arakawa K."/>
        </authorList>
    </citation>
    <scope>NUCLEOTIDE SEQUENCE [LARGE SCALE GENOMIC DNA]</scope>
</reference>